<dbReference type="PROSITE" id="PS00092">
    <property type="entry name" value="N6_MTASE"/>
    <property type="match status" value="1"/>
</dbReference>
<evidence type="ECO:0000256" key="2">
    <source>
        <dbReference type="ARBA" id="ARBA00022679"/>
    </source>
</evidence>
<proteinExistence type="predicted"/>
<dbReference type="PANTHER" id="PTHR43542:SF1">
    <property type="entry name" value="METHYLTRANSFERASE"/>
    <property type="match status" value="1"/>
</dbReference>
<sequence>MLKIESGKFRGKTINTVPDPRTRYTSAIIRRALSSMVDFEGKSCADICCGSGIVGFEMISNGAHDVTFVDVSQKALLTVKNNAKNLGVEDMITIYKEDARRFLEEYAGVFDLIFSDPPYELGIVKDIIERVHKVMKEDTIFILQCSKREKPKENDLKFLKVSKIKEYGDSFLFFFEKL</sequence>
<accession>A0A7C5Y866</accession>
<dbReference type="GO" id="GO:0003676">
    <property type="term" value="F:nucleic acid binding"/>
    <property type="evidence" value="ECO:0007669"/>
    <property type="project" value="InterPro"/>
</dbReference>
<reference evidence="3" key="1">
    <citation type="journal article" date="2020" name="mSystems">
        <title>Genome- and Community-Level Interaction Insights into Carbon Utilization and Element Cycling Functions of Hydrothermarchaeota in Hydrothermal Sediment.</title>
        <authorList>
            <person name="Zhou Z."/>
            <person name="Liu Y."/>
            <person name="Xu W."/>
            <person name="Pan J."/>
            <person name="Luo Z.H."/>
            <person name="Li M."/>
        </authorList>
    </citation>
    <scope>NUCLEOTIDE SEQUENCE [LARGE SCALE GENOMIC DNA]</scope>
    <source>
        <strain evidence="3">SpSt-1088</strain>
    </source>
</reference>
<gene>
    <name evidence="3" type="ORF">ENM46_04710</name>
</gene>
<dbReference type="AlphaFoldDB" id="A0A7C5Y866"/>
<dbReference type="InterPro" id="IPR029063">
    <property type="entry name" value="SAM-dependent_MTases_sf"/>
</dbReference>
<dbReference type="Gene3D" id="3.40.50.150">
    <property type="entry name" value="Vaccinia Virus protein VP39"/>
    <property type="match status" value="1"/>
</dbReference>
<dbReference type="GO" id="GO:0031167">
    <property type="term" value="P:rRNA methylation"/>
    <property type="evidence" value="ECO:0007669"/>
    <property type="project" value="InterPro"/>
</dbReference>
<comment type="caution">
    <text evidence="3">The sequence shown here is derived from an EMBL/GenBank/DDBJ whole genome shotgun (WGS) entry which is preliminary data.</text>
</comment>
<evidence type="ECO:0000313" key="3">
    <source>
        <dbReference type="EMBL" id="HHR34227.1"/>
    </source>
</evidence>
<dbReference type="PANTHER" id="PTHR43542">
    <property type="entry name" value="METHYLTRANSFERASE"/>
    <property type="match status" value="1"/>
</dbReference>
<keyword evidence="2 3" id="KW-0808">Transferase</keyword>
<dbReference type="GO" id="GO:0008168">
    <property type="term" value="F:methyltransferase activity"/>
    <property type="evidence" value="ECO:0007669"/>
    <property type="project" value="UniProtKB-KW"/>
</dbReference>
<evidence type="ECO:0000256" key="1">
    <source>
        <dbReference type="ARBA" id="ARBA00022603"/>
    </source>
</evidence>
<dbReference type="PIRSF" id="PIRSF004553">
    <property type="entry name" value="CHP00095"/>
    <property type="match status" value="1"/>
</dbReference>
<name>A0A7C5Y866_9BACT</name>
<dbReference type="Pfam" id="PF03602">
    <property type="entry name" value="Cons_hypoth95"/>
    <property type="match status" value="1"/>
</dbReference>
<dbReference type="InterPro" id="IPR002052">
    <property type="entry name" value="DNA_methylase_N6_adenine_CS"/>
</dbReference>
<dbReference type="EMBL" id="DRXW01000284">
    <property type="protein sequence ID" value="HHR34227.1"/>
    <property type="molecule type" value="Genomic_DNA"/>
</dbReference>
<organism evidence="3">
    <name type="scientific">Fervidobacterium nodosum</name>
    <dbReference type="NCBI Taxonomy" id="2424"/>
    <lineage>
        <taxon>Bacteria</taxon>
        <taxon>Thermotogati</taxon>
        <taxon>Thermotogota</taxon>
        <taxon>Thermotogae</taxon>
        <taxon>Thermotogales</taxon>
        <taxon>Fervidobacteriaceae</taxon>
        <taxon>Fervidobacterium</taxon>
    </lineage>
</organism>
<dbReference type="SUPFAM" id="SSF53335">
    <property type="entry name" value="S-adenosyl-L-methionine-dependent methyltransferases"/>
    <property type="match status" value="1"/>
</dbReference>
<keyword evidence="1 3" id="KW-0489">Methyltransferase</keyword>
<protein>
    <submittedName>
        <fullName evidence="3">Methyltransferase domain-containing protein</fullName>
    </submittedName>
</protein>
<dbReference type="CDD" id="cd02440">
    <property type="entry name" value="AdoMet_MTases"/>
    <property type="match status" value="1"/>
</dbReference>
<dbReference type="InterPro" id="IPR004398">
    <property type="entry name" value="RNA_MeTrfase_RsmD"/>
</dbReference>